<comment type="similarity">
    <text evidence="1">Belongs to the AHA1 family.</text>
</comment>
<dbReference type="OrthoDB" id="287565at2"/>
<dbReference type="InterPro" id="IPR013538">
    <property type="entry name" value="ASHA1/2-like_C"/>
</dbReference>
<dbReference type="RefSeq" id="WP_106366202.1">
    <property type="nucleotide sequence ID" value="NZ_PVTJ01000011.1"/>
</dbReference>
<dbReference type="Gene3D" id="3.30.530.20">
    <property type="match status" value="1"/>
</dbReference>
<evidence type="ECO:0000313" key="3">
    <source>
        <dbReference type="EMBL" id="PRY55909.1"/>
    </source>
</evidence>
<accession>A0A2T0UDA9</accession>
<organism evidence="3 4">
    <name type="scientific">Glycomyces artemisiae</name>
    <dbReference type="NCBI Taxonomy" id="1076443"/>
    <lineage>
        <taxon>Bacteria</taxon>
        <taxon>Bacillati</taxon>
        <taxon>Actinomycetota</taxon>
        <taxon>Actinomycetes</taxon>
        <taxon>Glycomycetales</taxon>
        <taxon>Glycomycetaceae</taxon>
        <taxon>Glycomyces</taxon>
    </lineage>
</organism>
<gene>
    <name evidence="3" type="ORF">B0I28_11115</name>
</gene>
<evidence type="ECO:0000256" key="1">
    <source>
        <dbReference type="ARBA" id="ARBA00006817"/>
    </source>
</evidence>
<dbReference type="Proteomes" id="UP000238176">
    <property type="component" value="Unassembled WGS sequence"/>
</dbReference>
<reference evidence="3 4" key="1">
    <citation type="submission" date="2018-03" db="EMBL/GenBank/DDBJ databases">
        <title>Genomic Encyclopedia of Type Strains, Phase III (KMG-III): the genomes of soil and plant-associated and newly described type strains.</title>
        <authorList>
            <person name="Whitman W."/>
        </authorList>
    </citation>
    <scope>NUCLEOTIDE SEQUENCE [LARGE SCALE GENOMIC DNA]</scope>
    <source>
        <strain evidence="3 4">CGMCC 4.7067</strain>
    </source>
</reference>
<name>A0A2T0UDA9_9ACTN</name>
<sequence length="146" mass="16424">MVDILHRIAAEGRTADDVYEALATIDGLRGWWTEDTTGDTAPGGVIAFRFPDGGFDMRVIESEPGKRVIWEVVGGTPEWIGTRVHWDLRDEDGWAVLLFKHEGWAEPVEFMHHCSTKWAVFLLSLKALVEQGKGDPAPHDVKNDNW</sequence>
<comment type="caution">
    <text evidence="3">The sequence shown here is derived from an EMBL/GenBank/DDBJ whole genome shotgun (WGS) entry which is preliminary data.</text>
</comment>
<dbReference type="CDD" id="cd07814">
    <property type="entry name" value="SRPBCC_CalC_Aha1-like"/>
    <property type="match status" value="1"/>
</dbReference>
<dbReference type="EMBL" id="PVTJ01000011">
    <property type="protein sequence ID" value="PRY55909.1"/>
    <property type="molecule type" value="Genomic_DNA"/>
</dbReference>
<dbReference type="AlphaFoldDB" id="A0A2T0UDA9"/>
<evidence type="ECO:0000259" key="2">
    <source>
        <dbReference type="Pfam" id="PF08327"/>
    </source>
</evidence>
<dbReference type="SUPFAM" id="SSF55961">
    <property type="entry name" value="Bet v1-like"/>
    <property type="match status" value="1"/>
</dbReference>
<protein>
    <submittedName>
        <fullName evidence="3">Uncharacterized protein YndB with AHSA1/START domain</fullName>
    </submittedName>
</protein>
<keyword evidence="4" id="KW-1185">Reference proteome</keyword>
<feature type="domain" description="Activator of Hsp90 ATPase homologue 1/2-like C-terminal" evidence="2">
    <location>
        <begin position="14"/>
        <end position="130"/>
    </location>
</feature>
<proteinExistence type="inferred from homology"/>
<dbReference type="InterPro" id="IPR023393">
    <property type="entry name" value="START-like_dom_sf"/>
</dbReference>
<dbReference type="Pfam" id="PF08327">
    <property type="entry name" value="AHSA1"/>
    <property type="match status" value="1"/>
</dbReference>
<evidence type="ECO:0000313" key="4">
    <source>
        <dbReference type="Proteomes" id="UP000238176"/>
    </source>
</evidence>